<evidence type="ECO:0000313" key="2">
    <source>
        <dbReference type="EMBL" id="QNO42180.1"/>
    </source>
</evidence>
<proteinExistence type="predicted"/>
<dbReference type="AlphaFoldDB" id="A0A7G9Y2E6"/>
<gene>
    <name evidence="2" type="ORF">EHLBLFLE_00002</name>
    <name evidence="3" type="ORF">LFOPHFOE_00041</name>
</gene>
<feature type="transmembrane region" description="Helical" evidence="1">
    <location>
        <begin position="68"/>
        <end position="90"/>
    </location>
</feature>
<keyword evidence="1" id="KW-1133">Transmembrane helix</keyword>
<keyword evidence="1" id="KW-0472">Membrane</keyword>
<reference evidence="2" key="1">
    <citation type="submission" date="2020-06" db="EMBL/GenBank/DDBJ databases">
        <title>Unique genomic features of the anaerobic methanotrophic archaea.</title>
        <authorList>
            <person name="Chadwick G.L."/>
            <person name="Skennerton C.T."/>
            <person name="Laso-Perez R."/>
            <person name="Leu A.O."/>
            <person name="Speth D.R."/>
            <person name="Yu H."/>
            <person name="Morgan-Lang C."/>
            <person name="Hatzenpichler R."/>
            <person name="Goudeau D."/>
            <person name="Malmstrom R."/>
            <person name="Brazelton W.J."/>
            <person name="Woyke T."/>
            <person name="Hallam S.J."/>
            <person name="Tyson G.W."/>
            <person name="Wegener G."/>
            <person name="Boetius A."/>
            <person name="Orphan V."/>
        </authorList>
    </citation>
    <scope>NUCLEOTIDE SEQUENCE</scope>
</reference>
<name>A0A7G9Y2E6_9EURY</name>
<protein>
    <submittedName>
        <fullName evidence="2">Uncharacterized protein</fullName>
    </submittedName>
</protein>
<organism evidence="2">
    <name type="scientific">Candidatus Methanogaster sp. ANME-2c ERB4</name>
    <dbReference type="NCBI Taxonomy" id="2759911"/>
    <lineage>
        <taxon>Archaea</taxon>
        <taxon>Methanobacteriati</taxon>
        <taxon>Methanobacteriota</taxon>
        <taxon>Stenosarchaea group</taxon>
        <taxon>Methanomicrobia</taxon>
        <taxon>Methanosarcinales</taxon>
        <taxon>ANME-2 cluster</taxon>
        <taxon>Candidatus Methanogasteraceae</taxon>
        <taxon>Candidatus Methanogaster</taxon>
    </lineage>
</organism>
<sequence length="92" mass="9486">MRYTTREDKTVAAWTLLSVIALMGVAMLPGAVVDDADCWVSLTYYMSTHGASDEEVALVGTVGVLNSAVWSCACLAAFGGPVGFIAAVGIGL</sequence>
<evidence type="ECO:0000313" key="3">
    <source>
        <dbReference type="EMBL" id="QNO42401.1"/>
    </source>
</evidence>
<evidence type="ECO:0000256" key="1">
    <source>
        <dbReference type="SAM" id="Phobius"/>
    </source>
</evidence>
<keyword evidence="1" id="KW-0812">Transmembrane</keyword>
<feature type="transmembrane region" description="Helical" evidence="1">
    <location>
        <begin position="12"/>
        <end position="32"/>
    </location>
</feature>
<accession>A0A7G9Y2E6</accession>
<dbReference type="EMBL" id="MT630717">
    <property type="protein sequence ID" value="QNO42180.1"/>
    <property type="molecule type" value="Genomic_DNA"/>
</dbReference>
<dbReference type="EMBL" id="MT630734">
    <property type="protein sequence ID" value="QNO42401.1"/>
    <property type="molecule type" value="Genomic_DNA"/>
</dbReference>